<dbReference type="PROSITE" id="PS50089">
    <property type="entry name" value="ZF_RING_2"/>
    <property type="match status" value="1"/>
</dbReference>
<dbReference type="InterPro" id="IPR051826">
    <property type="entry name" value="E3_ubiquitin-ligase_domain"/>
</dbReference>
<dbReference type="PANTHER" id="PTHR22765">
    <property type="entry name" value="RING FINGER AND PROTEASE ASSOCIATED DOMAIN-CONTAINING"/>
    <property type="match status" value="1"/>
</dbReference>
<dbReference type="EMBL" id="JBGMDY010000011">
    <property type="protein sequence ID" value="KAL2317792.1"/>
    <property type="molecule type" value="Genomic_DNA"/>
</dbReference>
<dbReference type="InterPro" id="IPR013083">
    <property type="entry name" value="Znf_RING/FYVE/PHD"/>
</dbReference>
<proteinExistence type="predicted"/>
<evidence type="ECO:0000313" key="3">
    <source>
        <dbReference type="EMBL" id="KAL2317792.1"/>
    </source>
</evidence>
<dbReference type="InterPro" id="IPR001841">
    <property type="entry name" value="Znf_RING"/>
</dbReference>
<dbReference type="Gene3D" id="3.30.40.10">
    <property type="entry name" value="Zinc/RING finger domain, C3HC4 (zinc finger)"/>
    <property type="match status" value="1"/>
</dbReference>
<dbReference type="Pfam" id="PF13639">
    <property type="entry name" value="zf-RING_2"/>
    <property type="match status" value="1"/>
</dbReference>
<keyword evidence="1" id="KW-0863">Zinc-finger</keyword>
<dbReference type="Proteomes" id="UP001603857">
    <property type="component" value="Unassembled WGS sequence"/>
</dbReference>
<evidence type="ECO:0000313" key="4">
    <source>
        <dbReference type="Proteomes" id="UP001603857"/>
    </source>
</evidence>
<comment type="caution">
    <text evidence="3">The sequence shown here is derived from an EMBL/GenBank/DDBJ whole genome shotgun (WGS) entry which is preliminary data.</text>
</comment>
<accession>A0ABD1L2P9</accession>
<keyword evidence="1" id="KW-0862">Zinc</keyword>
<organism evidence="3 4">
    <name type="scientific">Flemingia macrophylla</name>
    <dbReference type="NCBI Taxonomy" id="520843"/>
    <lineage>
        <taxon>Eukaryota</taxon>
        <taxon>Viridiplantae</taxon>
        <taxon>Streptophyta</taxon>
        <taxon>Embryophyta</taxon>
        <taxon>Tracheophyta</taxon>
        <taxon>Spermatophyta</taxon>
        <taxon>Magnoliopsida</taxon>
        <taxon>eudicotyledons</taxon>
        <taxon>Gunneridae</taxon>
        <taxon>Pentapetalae</taxon>
        <taxon>rosids</taxon>
        <taxon>fabids</taxon>
        <taxon>Fabales</taxon>
        <taxon>Fabaceae</taxon>
        <taxon>Papilionoideae</taxon>
        <taxon>50 kb inversion clade</taxon>
        <taxon>NPAAA clade</taxon>
        <taxon>indigoferoid/millettioid clade</taxon>
        <taxon>Phaseoleae</taxon>
        <taxon>Flemingia</taxon>
    </lineage>
</organism>
<keyword evidence="1" id="KW-0479">Metal-binding</keyword>
<dbReference type="GO" id="GO:0008270">
    <property type="term" value="F:zinc ion binding"/>
    <property type="evidence" value="ECO:0007669"/>
    <property type="project" value="UniProtKB-KW"/>
</dbReference>
<feature type="domain" description="RING-type" evidence="2">
    <location>
        <begin position="143"/>
        <end position="184"/>
    </location>
</feature>
<protein>
    <recommendedName>
        <fullName evidence="2">RING-type domain-containing protein</fullName>
    </recommendedName>
</protein>
<gene>
    <name evidence="3" type="ORF">Fmac_031668</name>
</gene>
<dbReference type="AlphaFoldDB" id="A0ABD1L2P9"/>
<evidence type="ECO:0000256" key="1">
    <source>
        <dbReference type="PROSITE-ProRule" id="PRU00175"/>
    </source>
</evidence>
<dbReference type="PANTHER" id="PTHR22765:SF411">
    <property type="entry name" value="OS02G0248440 PROTEIN"/>
    <property type="match status" value="1"/>
</dbReference>
<keyword evidence="4" id="KW-1185">Reference proteome</keyword>
<dbReference type="SUPFAM" id="SSF57850">
    <property type="entry name" value="RING/U-box"/>
    <property type="match status" value="1"/>
</dbReference>
<reference evidence="3 4" key="1">
    <citation type="submission" date="2024-08" db="EMBL/GenBank/DDBJ databases">
        <title>Insights into the chromosomal genome structure of Flemingia macrophylla.</title>
        <authorList>
            <person name="Ding Y."/>
            <person name="Zhao Y."/>
            <person name="Bi W."/>
            <person name="Wu M."/>
            <person name="Zhao G."/>
            <person name="Gong Y."/>
            <person name="Li W."/>
            <person name="Zhang P."/>
        </authorList>
    </citation>
    <scope>NUCLEOTIDE SEQUENCE [LARGE SCALE GENOMIC DNA]</scope>
    <source>
        <strain evidence="3">DYQJB</strain>
        <tissue evidence="3">Leaf</tissue>
    </source>
</reference>
<dbReference type="SMART" id="SM00184">
    <property type="entry name" value="RING"/>
    <property type="match status" value="1"/>
</dbReference>
<name>A0ABD1L2P9_9FABA</name>
<sequence>MVIGTAQPKRDVQGHSLALPLPDNNDLFSYPNFEWLNIYLATYGVPQTFMEGHDCDMIANLSKMLRDRVLQYLGVHKSFCMYVMVFKDRCYYNIVNVPFLYLKQYPSIDTVQKMACEGCQYSLPRGTTSLQRFKVMDHGKDNCIVCLEEFMNDDDAARLPCTHVSHYHCILEWFVQNGTCPVCRFACTHAASV</sequence>
<evidence type="ECO:0000259" key="2">
    <source>
        <dbReference type="PROSITE" id="PS50089"/>
    </source>
</evidence>